<dbReference type="RefSeq" id="WP_183346333.1">
    <property type="nucleotide sequence ID" value="NZ_BLXY01000002.1"/>
</dbReference>
<dbReference type="SUPFAM" id="SSF53383">
    <property type="entry name" value="PLP-dependent transferases"/>
    <property type="match status" value="1"/>
</dbReference>
<evidence type="ECO:0000256" key="8">
    <source>
        <dbReference type="ARBA" id="ARBA00023004"/>
    </source>
</evidence>
<dbReference type="InterPro" id="IPR000192">
    <property type="entry name" value="Aminotrans_V_dom"/>
</dbReference>
<evidence type="ECO:0000313" key="15">
    <source>
        <dbReference type="Proteomes" id="UP000568888"/>
    </source>
</evidence>
<dbReference type="PANTHER" id="PTHR11601:SF34">
    <property type="entry name" value="CYSTEINE DESULFURASE"/>
    <property type="match status" value="1"/>
</dbReference>
<keyword evidence="16" id="KW-1185">Reference proteome</keyword>
<dbReference type="GO" id="GO:0046872">
    <property type="term" value="F:metal ion binding"/>
    <property type="evidence" value="ECO:0007669"/>
    <property type="project" value="UniProtKB-KW"/>
</dbReference>
<name>A0A6V8MTV1_9BACT</name>
<dbReference type="InterPro" id="IPR020578">
    <property type="entry name" value="Aminotrans_V_PyrdxlP_BS"/>
</dbReference>
<keyword evidence="7" id="KW-0663">Pyridoxal phosphate</keyword>
<dbReference type="InterPro" id="IPR015422">
    <property type="entry name" value="PyrdxlP-dep_Trfase_small"/>
</dbReference>
<dbReference type="PANTHER" id="PTHR11601">
    <property type="entry name" value="CYSTEINE DESULFURYLASE FAMILY MEMBER"/>
    <property type="match status" value="1"/>
</dbReference>
<reference evidence="13" key="2">
    <citation type="journal article" date="2021" name="Int. J. Syst. Evol. Microbiol.">
        <title>Geomonas silvestris sp. nov., Geomonas paludis sp. nov. and Geomonas limicola sp. nov., isolated from terrestrial environments, and emended description of the genus Geomonas.</title>
        <authorList>
            <person name="Itoh H."/>
            <person name="Xu Z."/>
            <person name="Masuda Y."/>
            <person name="Ushijima N."/>
            <person name="Hayakawa C."/>
            <person name="Shiratori Y."/>
            <person name="Senoo K."/>
        </authorList>
    </citation>
    <scope>NUCLEOTIDE SEQUENCE</scope>
    <source>
        <strain evidence="13">Red736</strain>
    </source>
</reference>
<comment type="catalytic activity">
    <reaction evidence="10">
        <text>(sulfur carrier)-H + L-cysteine = (sulfur carrier)-SH + L-alanine</text>
        <dbReference type="Rhea" id="RHEA:43892"/>
        <dbReference type="Rhea" id="RHEA-COMP:14737"/>
        <dbReference type="Rhea" id="RHEA-COMP:14739"/>
        <dbReference type="ChEBI" id="CHEBI:29917"/>
        <dbReference type="ChEBI" id="CHEBI:35235"/>
        <dbReference type="ChEBI" id="CHEBI:57972"/>
        <dbReference type="ChEBI" id="CHEBI:64428"/>
        <dbReference type="EC" id="2.8.1.7"/>
    </reaction>
</comment>
<keyword evidence="5" id="KW-0808">Transferase</keyword>
<dbReference type="Proteomes" id="UP000568888">
    <property type="component" value="Unassembled WGS sequence"/>
</dbReference>
<evidence type="ECO:0000256" key="1">
    <source>
        <dbReference type="ARBA" id="ARBA00001933"/>
    </source>
</evidence>
<dbReference type="Gene3D" id="3.90.1150.10">
    <property type="entry name" value="Aspartate Aminotransferase, domain 1"/>
    <property type="match status" value="1"/>
</dbReference>
<evidence type="ECO:0000313" key="13">
    <source>
        <dbReference type="EMBL" id="GFO63472.1"/>
    </source>
</evidence>
<organism evidence="13 15">
    <name type="scientific">Geomonas paludis</name>
    <dbReference type="NCBI Taxonomy" id="2740185"/>
    <lineage>
        <taxon>Bacteria</taxon>
        <taxon>Pseudomonadati</taxon>
        <taxon>Thermodesulfobacteriota</taxon>
        <taxon>Desulfuromonadia</taxon>
        <taxon>Geobacterales</taxon>
        <taxon>Geobacteraceae</taxon>
        <taxon>Geomonas</taxon>
    </lineage>
</organism>
<dbReference type="PROSITE" id="PS00595">
    <property type="entry name" value="AA_TRANSFER_CLASS_5"/>
    <property type="match status" value="1"/>
</dbReference>
<evidence type="ECO:0000256" key="2">
    <source>
        <dbReference type="ARBA" id="ARBA00003120"/>
    </source>
</evidence>
<keyword evidence="8" id="KW-0408">Iron</keyword>
<dbReference type="GO" id="GO:0031071">
    <property type="term" value="F:cysteine desulfurase activity"/>
    <property type="evidence" value="ECO:0007669"/>
    <property type="project" value="UniProtKB-EC"/>
</dbReference>
<protein>
    <recommendedName>
        <fullName evidence="4">cysteine desulfurase</fullName>
        <ecNumber evidence="4">2.8.1.7</ecNumber>
    </recommendedName>
</protein>
<sequence>MDPIYLDYNATTPVDPAVVDELIPFLTAHFGNPSSNHPYGRTGKEAVELARGRVATALGCTPGEVIFTSGGTESDNQALIGTAFANRERGNHIITSAVEHPAVLKPLRWLEEQGFAVTYLPVDGAGMVDPAEVRQAITAQTILVSIMHANNEVGSIQPLPEISTITRERGVLLHSDAAQSVGKVPTLVDQLGVDLLTVAGHKLYAPKGVGALYIRNGVRVAPYLHGAGHEAGLRAGTENVPYMAALGKAMQLAAERIAAGEPGKVQALRDRLHAQLQEQAGGVVLNGPEKERLPNTLNVSFDGVVGADLLARLPEIAASTGSACHDGKGELSGVLKAMGLSRAQGFGAVRLSLGRLTSAEEVDRAAALIAAKVKEIRAS</sequence>
<comment type="cofactor">
    <cofactor evidence="1 11">
        <name>pyridoxal 5'-phosphate</name>
        <dbReference type="ChEBI" id="CHEBI:597326"/>
    </cofactor>
</comment>
<keyword evidence="9" id="KW-0411">Iron-sulfur</keyword>
<evidence type="ECO:0000256" key="9">
    <source>
        <dbReference type="ARBA" id="ARBA00023014"/>
    </source>
</evidence>
<feature type="domain" description="Aminotransferase class V" evidence="12">
    <location>
        <begin position="4"/>
        <end position="364"/>
    </location>
</feature>
<dbReference type="InterPro" id="IPR015424">
    <property type="entry name" value="PyrdxlP-dep_Trfase"/>
</dbReference>
<evidence type="ECO:0000256" key="10">
    <source>
        <dbReference type="ARBA" id="ARBA00050776"/>
    </source>
</evidence>
<dbReference type="AlphaFoldDB" id="A0A6V8MTV1"/>
<evidence type="ECO:0000259" key="12">
    <source>
        <dbReference type="Pfam" id="PF00266"/>
    </source>
</evidence>
<comment type="similarity">
    <text evidence="3">Belongs to the class-V pyridoxal-phosphate-dependent aminotransferase family. NifS/IscS subfamily.</text>
</comment>
<dbReference type="PIRSF" id="PIRSF005572">
    <property type="entry name" value="NifS"/>
    <property type="match status" value="1"/>
</dbReference>
<dbReference type="InterPro" id="IPR015421">
    <property type="entry name" value="PyrdxlP-dep_Trfase_major"/>
</dbReference>
<keyword evidence="6" id="KW-0479">Metal-binding</keyword>
<dbReference type="FunFam" id="3.40.640.10:FF:000084">
    <property type="entry name" value="IscS-like cysteine desulfurase"/>
    <property type="match status" value="1"/>
</dbReference>
<dbReference type="Proteomes" id="UP000831485">
    <property type="component" value="Chromosome"/>
</dbReference>
<dbReference type="GO" id="GO:0051536">
    <property type="term" value="F:iron-sulfur cluster binding"/>
    <property type="evidence" value="ECO:0007669"/>
    <property type="project" value="UniProtKB-KW"/>
</dbReference>
<dbReference type="EMBL" id="BLXY01000002">
    <property type="protein sequence ID" value="GFO63472.1"/>
    <property type="molecule type" value="Genomic_DNA"/>
</dbReference>
<comment type="function">
    <text evidence="2">Catalyzes the removal of elemental sulfur atoms from cysteine to produce alanine. Seems to participate in the biosynthesis of the nitrogenase metalloclusters by providing the inorganic sulfur required for the Fe-S core formation.</text>
</comment>
<accession>A0A6V8MTV1</accession>
<evidence type="ECO:0000256" key="3">
    <source>
        <dbReference type="ARBA" id="ARBA00006490"/>
    </source>
</evidence>
<proteinExistence type="inferred from homology"/>
<evidence type="ECO:0000256" key="5">
    <source>
        <dbReference type="ARBA" id="ARBA00022679"/>
    </source>
</evidence>
<reference evidence="15" key="1">
    <citation type="submission" date="2020-06" db="EMBL/GenBank/DDBJ databases">
        <title>Draft genomic sequecing of Geomonas sp. Red736.</title>
        <authorList>
            <person name="Itoh H."/>
            <person name="Xu Z.X."/>
            <person name="Ushijima N."/>
            <person name="Masuda Y."/>
            <person name="Shiratori Y."/>
            <person name="Senoo K."/>
        </authorList>
    </citation>
    <scope>NUCLEOTIDE SEQUENCE [LARGE SCALE GENOMIC DNA]</scope>
    <source>
        <strain evidence="15">Red736</strain>
    </source>
</reference>
<dbReference type="Gene3D" id="3.40.640.10">
    <property type="entry name" value="Type I PLP-dependent aspartate aminotransferase-like (Major domain)"/>
    <property type="match status" value="1"/>
</dbReference>
<evidence type="ECO:0000256" key="6">
    <source>
        <dbReference type="ARBA" id="ARBA00022723"/>
    </source>
</evidence>
<evidence type="ECO:0000313" key="16">
    <source>
        <dbReference type="Proteomes" id="UP000831485"/>
    </source>
</evidence>
<dbReference type="EMBL" id="CP096574">
    <property type="protein sequence ID" value="UPU38003.1"/>
    <property type="molecule type" value="Genomic_DNA"/>
</dbReference>
<evidence type="ECO:0000313" key="14">
    <source>
        <dbReference type="EMBL" id="UPU38003.1"/>
    </source>
</evidence>
<dbReference type="EC" id="2.8.1.7" evidence="4"/>
<dbReference type="Pfam" id="PF00266">
    <property type="entry name" value="Aminotran_5"/>
    <property type="match status" value="1"/>
</dbReference>
<evidence type="ECO:0000256" key="11">
    <source>
        <dbReference type="RuleBase" id="RU004504"/>
    </source>
</evidence>
<dbReference type="InterPro" id="IPR016454">
    <property type="entry name" value="Cysteine_dSase"/>
</dbReference>
<reference evidence="14" key="3">
    <citation type="submission" date="2022-04" db="EMBL/GenBank/DDBJ databases">
        <authorList>
            <person name="Liu G."/>
        </authorList>
    </citation>
    <scope>NUCLEOTIDE SEQUENCE</scope>
    <source>
        <strain evidence="14">RG22</strain>
    </source>
</reference>
<evidence type="ECO:0000256" key="4">
    <source>
        <dbReference type="ARBA" id="ARBA00012239"/>
    </source>
</evidence>
<evidence type="ECO:0000256" key="7">
    <source>
        <dbReference type="ARBA" id="ARBA00022898"/>
    </source>
</evidence>
<gene>
    <name evidence="13" type="ORF">GMPD_13910</name>
    <name evidence="14" type="ORF">M1B72_09920</name>
</gene>